<reference evidence="4 5" key="1">
    <citation type="submission" date="2022-01" db="EMBL/GenBank/DDBJ databases">
        <title>Flavihumibacter sp. nov., isolated from sediment of a river.</title>
        <authorList>
            <person name="Liu H."/>
        </authorList>
    </citation>
    <scope>NUCLEOTIDE SEQUENCE [LARGE SCALE GENOMIC DNA]</scope>
    <source>
        <strain evidence="4 5">RY-1</strain>
    </source>
</reference>
<name>A0ABS9BNN5_9BACT</name>
<comment type="similarity">
    <text evidence="1">Belongs to the metallo-dependent hydrolases superfamily. TatD-type hydrolase family.</text>
</comment>
<evidence type="ECO:0000256" key="3">
    <source>
        <dbReference type="ARBA" id="ARBA00022801"/>
    </source>
</evidence>
<dbReference type="Proteomes" id="UP001200145">
    <property type="component" value="Unassembled WGS sequence"/>
</dbReference>
<proteinExistence type="inferred from homology"/>
<keyword evidence="2" id="KW-0479">Metal-binding</keyword>
<dbReference type="NCBIfam" id="TIGR00010">
    <property type="entry name" value="YchF/TatD family DNA exonuclease"/>
    <property type="match status" value="1"/>
</dbReference>
<gene>
    <name evidence="4" type="ORF">L0U88_18315</name>
</gene>
<dbReference type="InterPro" id="IPR001130">
    <property type="entry name" value="TatD-like"/>
</dbReference>
<dbReference type="PROSITE" id="PS01091">
    <property type="entry name" value="TATD_3"/>
    <property type="match status" value="1"/>
</dbReference>
<dbReference type="Gene3D" id="3.20.20.140">
    <property type="entry name" value="Metal-dependent hydrolases"/>
    <property type="match status" value="1"/>
</dbReference>
<keyword evidence="3 4" id="KW-0378">Hydrolase</keyword>
<evidence type="ECO:0000256" key="1">
    <source>
        <dbReference type="ARBA" id="ARBA00009275"/>
    </source>
</evidence>
<dbReference type="RefSeq" id="WP_234867916.1">
    <property type="nucleotide sequence ID" value="NZ_JAKEVY010000005.1"/>
</dbReference>
<dbReference type="SUPFAM" id="SSF51556">
    <property type="entry name" value="Metallo-dependent hydrolases"/>
    <property type="match status" value="1"/>
</dbReference>
<organism evidence="4 5">
    <name type="scientific">Flavihumibacter fluminis</name>
    <dbReference type="NCBI Taxonomy" id="2909236"/>
    <lineage>
        <taxon>Bacteria</taxon>
        <taxon>Pseudomonadati</taxon>
        <taxon>Bacteroidota</taxon>
        <taxon>Chitinophagia</taxon>
        <taxon>Chitinophagales</taxon>
        <taxon>Chitinophagaceae</taxon>
        <taxon>Flavihumibacter</taxon>
    </lineage>
</organism>
<evidence type="ECO:0000313" key="4">
    <source>
        <dbReference type="EMBL" id="MCF1716603.1"/>
    </source>
</evidence>
<dbReference type="GO" id="GO:0016787">
    <property type="term" value="F:hydrolase activity"/>
    <property type="evidence" value="ECO:0007669"/>
    <property type="project" value="UniProtKB-KW"/>
</dbReference>
<dbReference type="InterPro" id="IPR032466">
    <property type="entry name" value="Metal_Hydrolase"/>
</dbReference>
<dbReference type="InterPro" id="IPR015991">
    <property type="entry name" value="TatD/YcfH-like"/>
</dbReference>
<sequence length="257" mass="29320">MTLIDTHCHLYVEEFQSDVKQVVEAAQSAGVQRIYLPAIDHTEHESLLKLEAAYPGYCIAMMGLHPCYVKENYEEELRKVEDWLAKRPFAAVGEIGLDFYWDRNYDVQQYEAFRRQLELAKHYKIPVSIHSRNSTLECIKEVKALQDGGLSGVFHCFGGSYELAKEVVKLGFYLGIGGVLTYKKSGLPEVLKQIPLEHIVLETDAPYLSPVPYRGKRNQPSYLLPIAEKLAEVYEKTVEEIGEITTANANRLFQYQP</sequence>
<protein>
    <submittedName>
        <fullName evidence="4">TatD family hydrolase</fullName>
    </submittedName>
</protein>
<keyword evidence="5" id="KW-1185">Reference proteome</keyword>
<evidence type="ECO:0000313" key="5">
    <source>
        <dbReference type="Proteomes" id="UP001200145"/>
    </source>
</evidence>
<dbReference type="PIRSF" id="PIRSF005902">
    <property type="entry name" value="DNase_TatD"/>
    <property type="match status" value="1"/>
</dbReference>
<evidence type="ECO:0000256" key="2">
    <source>
        <dbReference type="ARBA" id="ARBA00022723"/>
    </source>
</evidence>
<dbReference type="CDD" id="cd01310">
    <property type="entry name" value="TatD_DNAse"/>
    <property type="match status" value="1"/>
</dbReference>
<dbReference type="PANTHER" id="PTHR46124:SF4">
    <property type="entry name" value="HYDROLASE TATD"/>
    <property type="match status" value="1"/>
</dbReference>
<dbReference type="PANTHER" id="PTHR46124">
    <property type="entry name" value="D-AMINOACYL-TRNA DEACYLASE"/>
    <property type="match status" value="1"/>
</dbReference>
<accession>A0ABS9BNN5</accession>
<dbReference type="Pfam" id="PF01026">
    <property type="entry name" value="TatD_DNase"/>
    <property type="match status" value="1"/>
</dbReference>
<comment type="caution">
    <text evidence="4">The sequence shown here is derived from an EMBL/GenBank/DDBJ whole genome shotgun (WGS) entry which is preliminary data.</text>
</comment>
<dbReference type="EMBL" id="JAKEVY010000005">
    <property type="protein sequence ID" value="MCF1716603.1"/>
    <property type="molecule type" value="Genomic_DNA"/>
</dbReference>
<dbReference type="InterPro" id="IPR018228">
    <property type="entry name" value="DNase_TatD-rel_CS"/>
</dbReference>